<feature type="transmembrane region" description="Helical" evidence="8">
    <location>
        <begin position="174"/>
        <end position="203"/>
    </location>
</feature>
<keyword evidence="4 8" id="KW-1003">Cell membrane</keyword>
<evidence type="ECO:0000256" key="3">
    <source>
        <dbReference type="ARBA" id="ARBA00022448"/>
    </source>
</evidence>
<dbReference type="GO" id="GO:0005886">
    <property type="term" value="C:plasma membrane"/>
    <property type="evidence" value="ECO:0007669"/>
    <property type="project" value="UniProtKB-SubCell"/>
</dbReference>
<evidence type="ECO:0000256" key="6">
    <source>
        <dbReference type="ARBA" id="ARBA00022989"/>
    </source>
</evidence>
<sequence length="294" mass="32707">MSSTYTSGVEEPTKGPIYTSGAKGPIEGISSALAELYRRRWLAVYFAQRELSRSYRSSYLGMLWALLGPLLQIVLLTIVFSEIIGIRFREVTGDSTLNFGLFLYCGLIPFLAFSETLNKASNSVRSNAALVQKVVFPLEILPLTRAITVLINMVFGLGVLILVVVLLEGQLRWTILLIPLLVALQLVFTLGLSYLFAVIGTYLPDTRETLRSFVRALFFITPIIWPAGRVPENLSFLVDYNPLAFLVGAYRSLVLEGEFPDLSGALYFSVFSIVLLVVGFVLFVRVKQKFADLI</sequence>
<keyword evidence="3 8" id="KW-0813">Transport</keyword>
<keyword evidence="5 8" id="KW-0812">Transmembrane</keyword>
<name>A0A6J4QUC4_9ACTN</name>
<feature type="transmembrane region" description="Helical" evidence="8">
    <location>
        <begin position="265"/>
        <end position="284"/>
    </location>
</feature>
<comment type="subcellular location">
    <subcellularLocation>
        <location evidence="1 8">Cell membrane</location>
        <topology evidence="1 8">Multi-pass membrane protein</topology>
    </subcellularLocation>
</comment>
<dbReference type="GO" id="GO:0015920">
    <property type="term" value="P:lipopolysaccharide transport"/>
    <property type="evidence" value="ECO:0007669"/>
    <property type="project" value="TreeGrafter"/>
</dbReference>
<evidence type="ECO:0000259" key="9">
    <source>
        <dbReference type="PROSITE" id="PS51012"/>
    </source>
</evidence>
<dbReference type="PANTHER" id="PTHR30413">
    <property type="entry name" value="INNER MEMBRANE TRANSPORT PERMEASE"/>
    <property type="match status" value="1"/>
</dbReference>
<dbReference type="InterPro" id="IPR047817">
    <property type="entry name" value="ABC2_TM_bact-type"/>
</dbReference>
<comment type="caution">
    <text evidence="8">Lacks conserved residue(s) required for the propagation of feature annotation.</text>
</comment>
<dbReference type="PROSITE" id="PS51012">
    <property type="entry name" value="ABC_TM2"/>
    <property type="match status" value="1"/>
</dbReference>
<comment type="similarity">
    <text evidence="2 8">Belongs to the ABC-2 integral membrane protein family.</text>
</comment>
<keyword evidence="7 8" id="KW-0472">Membrane</keyword>
<dbReference type="PANTHER" id="PTHR30413:SF10">
    <property type="entry name" value="CAPSULE POLYSACCHARIDE EXPORT INNER-MEMBRANE PROTEIN CTRC"/>
    <property type="match status" value="1"/>
</dbReference>
<dbReference type="Pfam" id="PF01061">
    <property type="entry name" value="ABC2_membrane"/>
    <property type="match status" value="1"/>
</dbReference>
<evidence type="ECO:0000256" key="8">
    <source>
        <dbReference type="RuleBase" id="RU361157"/>
    </source>
</evidence>
<feature type="transmembrane region" description="Helical" evidence="8">
    <location>
        <begin position="146"/>
        <end position="167"/>
    </location>
</feature>
<proteinExistence type="inferred from homology"/>
<accession>A0A6J4QUC4</accession>
<evidence type="ECO:0000256" key="7">
    <source>
        <dbReference type="ARBA" id="ARBA00023136"/>
    </source>
</evidence>
<dbReference type="EMBL" id="CADCVE010000029">
    <property type="protein sequence ID" value="CAA9450863.1"/>
    <property type="molecule type" value="Genomic_DNA"/>
</dbReference>
<reference evidence="10" key="1">
    <citation type="submission" date="2020-02" db="EMBL/GenBank/DDBJ databases">
        <authorList>
            <person name="Meier V. D."/>
        </authorList>
    </citation>
    <scope>NUCLEOTIDE SEQUENCE</scope>
    <source>
        <strain evidence="10">AVDCRST_MAG28</strain>
    </source>
</reference>
<feature type="transmembrane region" description="Helical" evidence="8">
    <location>
        <begin position="62"/>
        <end position="84"/>
    </location>
</feature>
<evidence type="ECO:0000313" key="10">
    <source>
        <dbReference type="EMBL" id="CAA9450863.1"/>
    </source>
</evidence>
<feature type="transmembrane region" description="Helical" evidence="8">
    <location>
        <begin position="96"/>
        <end position="113"/>
    </location>
</feature>
<evidence type="ECO:0000256" key="5">
    <source>
        <dbReference type="ARBA" id="ARBA00022692"/>
    </source>
</evidence>
<gene>
    <name evidence="10" type="ORF">AVDCRST_MAG28-1255</name>
</gene>
<dbReference type="AlphaFoldDB" id="A0A6J4QUC4"/>
<protein>
    <recommendedName>
        <fullName evidence="8">Transport permease protein</fullName>
    </recommendedName>
</protein>
<organism evidence="10">
    <name type="scientific">uncultured Rubrobacteraceae bacterium</name>
    <dbReference type="NCBI Taxonomy" id="349277"/>
    <lineage>
        <taxon>Bacteria</taxon>
        <taxon>Bacillati</taxon>
        <taxon>Actinomycetota</taxon>
        <taxon>Rubrobacteria</taxon>
        <taxon>Rubrobacterales</taxon>
        <taxon>Rubrobacteraceae</taxon>
        <taxon>environmental samples</taxon>
    </lineage>
</organism>
<evidence type="ECO:0000256" key="1">
    <source>
        <dbReference type="ARBA" id="ARBA00004651"/>
    </source>
</evidence>
<keyword evidence="6 8" id="KW-1133">Transmembrane helix</keyword>
<feature type="domain" description="ABC transmembrane type-2" evidence="9">
    <location>
        <begin position="60"/>
        <end position="286"/>
    </location>
</feature>
<evidence type="ECO:0000256" key="2">
    <source>
        <dbReference type="ARBA" id="ARBA00007783"/>
    </source>
</evidence>
<dbReference type="GO" id="GO:0140359">
    <property type="term" value="F:ABC-type transporter activity"/>
    <property type="evidence" value="ECO:0007669"/>
    <property type="project" value="InterPro"/>
</dbReference>
<evidence type="ECO:0000256" key="4">
    <source>
        <dbReference type="ARBA" id="ARBA00022475"/>
    </source>
</evidence>
<dbReference type="InterPro" id="IPR013525">
    <property type="entry name" value="ABC2_TM"/>
</dbReference>